<proteinExistence type="inferred from homology"/>
<feature type="domain" description="Plant heme peroxidase family profile" evidence="18">
    <location>
        <begin position="29"/>
        <end position="386"/>
    </location>
</feature>
<dbReference type="PRINTS" id="PR00461">
    <property type="entry name" value="PLPEROXIDASE"/>
</dbReference>
<dbReference type="InterPro" id="IPR010255">
    <property type="entry name" value="Haem_peroxidase_sf"/>
</dbReference>
<evidence type="ECO:0000256" key="8">
    <source>
        <dbReference type="ARBA" id="ARBA00023002"/>
    </source>
</evidence>
<gene>
    <name evidence="19" type="ORF">L484_023323</name>
</gene>
<feature type="binding site" evidence="13">
    <location>
        <position position="78"/>
    </location>
    <ligand>
        <name>Ca(2+)</name>
        <dbReference type="ChEBI" id="CHEBI:29108"/>
        <label>1</label>
    </ligand>
</feature>
<comment type="subcellular location">
    <subcellularLocation>
        <location evidence="16">Secreted</location>
    </subcellularLocation>
</comment>
<dbReference type="STRING" id="981085.W9RNM8"/>
<feature type="disulfide bond" evidence="15">
    <location>
        <begin position="39"/>
        <end position="119"/>
    </location>
</feature>
<keyword evidence="10 15" id="KW-1015">Disulfide bond</keyword>
<keyword evidence="20" id="KW-1185">Reference proteome</keyword>
<keyword evidence="13 16" id="KW-0106">Calcium</keyword>
<dbReference type="FunFam" id="1.10.420.10:FF:000001">
    <property type="entry name" value="Peroxidase"/>
    <property type="match status" value="1"/>
</dbReference>
<dbReference type="InterPro" id="IPR033905">
    <property type="entry name" value="Secretory_peroxidase"/>
</dbReference>
<evidence type="ECO:0000256" key="3">
    <source>
        <dbReference type="ARBA" id="ARBA00006873"/>
    </source>
</evidence>
<dbReference type="Proteomes" id="UP000030645">
    <property type="component" value="Unassembled WGS sequence"/>
</dbReference>
<dbReference type="EMBL" id="KE345304">
    <property type="protein sequence ID" value="EXB99790.1"/>
    <property type="molecule type" value="Genomic_DNA"/>
</dbReference>
<keyword evidence="5 16" id="KW-0575">Peroxidase</keyword>
<feature type="binding site" evidence="13">
    <location>
        <position position="92"/>
    </location>
    <ligand>
        <name>Ca(2+)</name>
        <dbReference type="ChEBI" id="CHEBI:29108"/>
        <label>1</label>
    </ligand>
</feature>
<dbReference type="InterPro" id="IPR002016">
    <property type="entry name" value="Haem_peroxidase"/>
</dbReference>
<evidence type="ECO:0000256" key="13">
    <source>
        <dbReference type="PIRSR" id="PIRSR600823-3"/>
    </source>
</evidence>
<evidence type="ECO:0000256" key="6">
    <source>
        <dbReference type="ARBA" id="ARBA00022617"/>
    </source>
</evidence>
<feature type="site" description="Transition state stabilizer" evidence="14">
    <location>
        <position position="66"/>
    </location>
</feature>
<dbReference type="SUPFAM" id="SSF48113">
    <property type="entry name" value="Heme-dependent peroxidases"/>
    <property type="match status" value="1"/>
</dbReference>
<dbReference type="InterPro" id="IPR019794">
    <property type="entry name" value="Peroxidases_AS"/>
</dbReference>
<evidence type="ECO:0000256" key="10">
    <source>
        <dbReference type="ARBA" id="ARBA00023157"/>
    </source>
</evidence>
<dbReference type="AlphaFoldDB" id="W9RNM8"/>
<feature type="disulfide bond" evidence="15">
    <location>
        <begin position="255"/>
        <end position="290"/>
    </location>
</feature>
<feature type="active site" description="Proton acceptor" evidence="11">
    <location>
        <position position="70"/>
    </location>
</feature>
<evidence type="ECO:0000256" key="15">
    <source>
        <dbReference type="PIRSR" id="PIRSR600823-5"/>
    </source>
</evidence>
<feature type="region of interest" description="Disordered" evidence="17">
    <location>
        <begin position="146"/>
        <end position="178"/>
    </location>
</feature>
<dbReference type="InterPro" id="IPR000823">
    <property type="entry name" value="Peroxidase_pln"/>
</dbReference>
<evidence type="ECO:0000256" key="11">
    <source>
        <dbReference type="PIRSR" id="PIRSR600823-1"/>
    </source>
</evidence>
<dbReference type="PROSITE" id="PS00436">
    <property type="entry name" value="PEROXIDASE_2"/>
    <property type="match status" value="1"/>
</dbReference>
<dbReference type="PANTHER" id="PTHR31388:SF152">
    <property type="entry name" value="PEROXIDASE 20"/>
    <property type="match status" value="1"/>
</dbReference>
<dbReference type="GO" id="GO:0005576">
    <property type="term" value="C:extracellular region"/>
    <property type="evidence" value="ECO:0007669"/>
    <property type="project" value="UniProtKB-SubCell"/>
</dbReference>
<dbReference type="PROSITE" id="PS50873">
    <property type="entry name" value="PEROXIDASE_4"/>
    <property type="match status" value="1"/>
</dbReference>
<evidence type="ECO:0000256" key="12">
    <source>
        <dbReference type="PIRSR" id="PIRSR600823-2"/>
    </source>
</evidence>
<dbReference type="PROSITE" id="PS00435">
    <property type="entry name" value="PEROXIDASE_1"/>
    <property type="match status" value="1"/>
</dbReference>
<feature type="binding site" description="axial binding residue" evidence="13">
    <location>
        <position position="248"/>
    </location>
    <ligand>
        <name>heme b</name>
        <dbReference type="ChEBI" id="CHEBI:60344"/>
    </ligand>
    <ligandPart>
        <name>Fe</name>
        <dbReference type="ChEBI" id="CHEBI:18248"/>
    </ligandPart>
</feature>
<dbReference type="Gene3D" id="1.10.520.10">
    <property type="match status" value="1"/>
</dbReference>
<feature type="disulfide bond" evidence="15">
    <location>
        <begin position="125"/>
        <end position="382"/>
    </location>
</feature>
<dbReference type="GO" id="GO:0042744">
    <property type="term" value="P:hydrogen peroxide catabolic process"/>
    <property type="evidence" value="ECO:0007669"/>
    <property type="project" value="UniProtKB-KW"/>
</dbReference>
<keyword evidence="16" id="KW-0964">Secreted</keyword>
<feature type="binding site" evidence="13">
    <location>
        <position position="249"/>
    </location>
    <ligand>
        <name>Ca(2+)</name>
        <dbReference type="ChEBI" id="CHEBI:29108"/>
        <label>2</label>
    </ligand>
</feature>
<dbReference type="GO" id="GO:0046872">
    <property type="term" value="F:metal ion binding"/>
    <property type="evidence" value="ECO:0007669"/>
    <property type="project" value="UniProtKB-UniRule"/>
</dbReference>
<comment type="similarity">
    <text evidence="3">Belongs to the peroxidase family. Ascorbate peroxidase subfamily.</text>
</comment>
<evidence type="ECO:0000256" key="1">
    <source>
        <dbReference type="ARBA" id="ARBA00000189"/>
    </source>
</evidence>
<evidence type="ECO:0000256" key="5">
    <source>
        <dbReference type="ARBA" id="ARBA00022559"/>
    </source>
</evidence>
<keyword evidence="16" id="KW-0732">Signal</keyword>
<feature type="compositionally biased region" description="Basic residues" evidence="17">
    <location>
        <begin position="146"/>
        <end position="158"/>
    </location>
</feature>
<keyword evidence="7 13" id="KW-0479">Metal-binding</keyword>
<dbReference type="GO" id="GO:0020037">
    <property type="term" value="F:heme binding"/>
    <property type="evidence" value="ECO:0007669"/>
    <property type="project" value="UniProtKB-UniRule"/>
</dbReference>
<dbReference type="PANTHER" id="PTHR31388">
    <property type="entry name" value="PEROXIDASE 72-RELATED"/>
    <property type="match status" value="1"/>
</dbReference>
<evidence type="ECO:0000256" key="14">
    <source>
        <dbReference type="PIRSR" id="PIRSR600823-4"/>
    </source>
</evidence>
<evidence type="ECO:0000259" key="18">
    <source>
        <dbReference type="PROSITE" id="PS50873"/>
    </source>
</evidence>
<dbReference type="Pfam" id="PF00141">
    <property type="entry name" value="peroxidase"/>
    <property type="match status" value="1"/>
</dbReference>
<dbReference type="EC" id="1.11.1.7" evidence="4 16"/>
<dbReference type="GO" id="GO:0006979">
    <property type="term" value="P:response to oxidative stress"/>
    <property type="evidence" value="ECO:0007669"/>
    <property type="project" value="UniProtKB-UniRule"/>
</dbReference>
<evidence type="ECO:0000256" key="2">
    <source>
        <dbReference type="ARBA" id="ARBA00002322"/>
    </source>
</evidence>
<keyword evidence="16" id="KW-0376">Hydrogen peroxide</keyword>
<evidence type="ECO:0000313" key="20">
    <source>
        <dbReference type="Proteomes" id="UP000030645"/>
    </source>
</evidence>
<evidence type="ECO:0000313" key="19">
    <source>
        <dbReference type="EMBL" id="EXB99790.1"/>
    </source>
</evidence>
<keyword evidence="8 16" id="KW-0560">Oxidoreductase</keyword>
<comment type="catalytic activity">
    <reaction evidence="1 16">
        <text>2 a phenolic donor + H2O2 = 2 a phenolic radical donor + 2 H2O</text>
        <dbReference type="Rhea" id="RHEA:56136"/>
        <dbReference type="ChEBI" id="CHEBI:15377"/>
        <dbReference type="ChEBI" id="CHEBI:16240"/>
        <dbReference type="ChEBI" id="CHEBI:139520"/>
        <dbReference type="ChEBI" id="CHEBI:139521"/>
        <dbReference type="EC" id="1.11.1.7"/>
    </reaction>
</comment>
<reference evidence="20" key="1">
    <citation type="submission" date="2013-01" db="EMBL/GenBank/DDBJ databases">
        <title>Draft Genome Sequence of a Mulberry Tree, Morus notabilis C.K. Schneid.</title>
        <authorList>
            <person name="He N."/>
            <person name="Zhao S."/>
        </authorList>
    </citation>
    <scope>NUCLEOTIDE SEQUENCE</scope>
</reference>
<organism evidence="19 20">
    <name type="scientific">Morus notabilis</name>
    <dbReference type="NCBI Taxonomy" id="981085"/>
    <lineage>
        <taxon>Eukaryota</taxon>
        <taxon>Viridiplantae</taxon>
        <taxon>Streptophyta</taxon>
        <taxon>Embryophyta</taxon>
        <taxon>Tracheophyta</taxon>
        <taxon>Spermatophyta</taxon>
        <taxon>Magnoliopsida</taxon>
        <taxon>eudicotyledons</taxon>
        <taxon>Gunneridae</taxon>
        <taxon>Pentapetalae</taxon>
        <taxon>rosids</taxon>
        <taxon>fabids</taxon>
        <taxon>Rosales</taxon>
        <taxon>Moraceae</taxon>
        <taxon>Moreae</taxon>
        <taxon>Morus</taxon>
    </lineage>
</organism>
<evidence type="ECO:0000256" key="7">
    <source>
        <dbReference type="ARBA" id="ARBA00022723"/>
    </source>
</evidence>
<evidence type="ECO:0000256" key="17">
    <source>
        <dbReference type="SAM" id="MobiDB-lite"/>
    </source>
</evidence>
<feature type="binding site" evidence="13">
    <location>
        <position position="311"/>
    </location>
    <ligand>
        <name>Ca(2+)</name>
        <dbReference type="ChEBI" id="CHEBI:29108"/>
        <label>2</label>
    </ligand>
</feature>
<feature type="binding site" evidence="13">
    <location>
        <position position="76"/>
    </location>
    <ligand>
        <name>Ca(2+)</name>
        <dbReference type="ChEBI" id="CHEBI:29108"/>
        <label>1</label>
    </ligand>
</feature>
<protein>
    <recommendedName>
        <fullName evidence="4 16">Peroxidase</fullName>
        <ecNumber evidence="4 16">1.11.1.7</ecNumber>
    </recommendedName>
</protein>
<sequence>MGYFNAIFLIIAFLALVLRCTETLSEDVPLVFDYYKETCPLAENIVRRHVAIALVRDPRMAASLLRLHFHDCFVMGCDASVLLDSSEGIVSEKQAGPNLNSLRGYEVIDEIKYYLEESCPYKVSCADILAIAARDAVELFQVAGTSKHHTPNGSRLKHGKESQNHASPPNAPPSAHLREHQLSTGGNVETRGGPRWEVLLGRRDSLEASLSGANQLIPAPNSSLETLIANFEQHGLDVGDLVALSGSHTMGKARCLSFRQRIYDDFKYSREHNDKYKRYTTFRRMLRSMCPESGKDHKLAPLDHLTPAKFDNHYFLNILEGKGLLGSDTVLVTQDHEGEILKQVWAYASDEELFFASFAKSMVKMGNINVLTGDQGQIRRNCRFVST</sequence>
<comment type="cofactor">
    <cofactor evidence="13 16">
        <name>heme b</name>
        <dbReference type="ChEBI" id="CHEBI:60344"/>
    </cofactor>
    <text evidence="13 16">Binds 1 heme b (iron(II)-protoporphyrin IX) group per subunit.</text>
</comment>
<evidence type="ECO:0000256" key="16">
    <source>
        <dbReference type="RuleBase" id="RU362060"/>
    </source>
</evidence>
<dbReference type="InterPro" id="IPR019793">
    <property type="entry name" value="Peroxidases_heam-ligand_BS"/>
</dbReference>
<dbReference type="GO" id="GO:0140825">
    <property type="term" value="F:lactoperoxidase activity"/>
    <property type="evidence" value="ECO:0007669"/>
    <property type="project" value="UniProtKB-EC"/>
</dbReference>
<evidence type="ECO:0000256" key="9">
    <source>
        <dbReference type="ARBA" id="ARBA00023004"/>
    </source>
</evidence>
<keyword evidence="9 13" id="KW-0408">Iron</keyword>
<dbReference type="eggNOG" id="ENOG502QV4E">
    <property type="taxonomic scope" value="Eukaryota"/>
</dbReference>
<feature type="signal peptide" evidence="16">
    <location>
        <begin position="1"/>
        <end position="23"/>
    </location>
</feature>
<comment type="cofactor">
    <cofactor evidence="13 16">
        <name>Ca(2+)</name>
        <dbReference type="ChEBI" id="CHEBI:29108"/>
    </cofactor>
    <text evidence="13 16">Binds 2 calcium ions per subunit.</text>
</comment>
<comment type="similarity">
    <text evidence="16">Belongs to the peroxidase family. Classical plant (class III) peroxidase subfamily.</text>
</comment>
<keyword evidence="6 16" id="KW-0349">Heme</keyword>
<feature type="binding site" evidence="13">
    <location>
        <position position="74"/>
    </location>
    <ligand>
        <name>Ca(2+)</name>
        <dbReference type="ChEBI" id="CHEBI:29108"/>
        <label>1</label>
    </ligand>
</feature>
<feature type="disulfide bond" evidence="15">
    <location>
        <begin position="72"/>
        <end position="77"/>
    </location>
</feature>
<feature type="binding site" evidence="13">
    <location>
        <position position="71"/>
    </location>
    <ligand>
        <name>Ca(2+)</name>
        <dbReference type="ChEBI" id="CHEBI:29108"/>
        <label>1</label>
    </ligand>
</feature>
<feature type="chain" id="PRO_5005151867" description="Peroxidase" evidence="16">
    <location>
        <begin position="24"/>
        <end position="387"/>
    </location>
</feature>
<comment type="function">
    <text evidence="2">Removal of H(2)O(2), oxidation of toxic reductants, biosynthesis and degradation of lignin, suberization, auxin catabolism, response to environmental stresses such as wounding, pathogen attack and oxidative stress. These functions might be dependent on each isozyme/isoform in each plant tissue.</text>
</comment>
<feature type="binding site" evidence="13">
    <location>
        <position position="306"/>
    </location>
    <ligand>
        <name>Ca(2+)</name>
        <dbReference type="ChEBI" id="CHEBI:29108"/>
        <label>2</label>
    </ligand>
</feature>
<feature type="binding site" evidence="13">
    <location>
        <position position="303"/>
    </location>
    <ligand>
        <name>Ca(2+)</name>
        <dbReference type="ChEBI" id="CHEBI:29108"/>
        <label>2</label>
    </ligand>
</feature>
<dbReference type="Gene3D" id="1.10.420.10">
    <property type="entry name" value="Peroxidase, domain 2"/>
    <property type="match status" value="1"/>
</dbReference>
<dbReference type="CDD" id="cd00693">
    <property type="entry name" value="secretory_peroxidase"/>
    <property type="match status" value="1"/>
</dbReference>
<evidence type="ECO:0000256" key="4">
    <source>
        <dbReference type="ARBA" id="ARBA00012313"/>
    </source>
</evidence>
<name>W9RNM8_9ROSA</name>
<accession>W9RNM8</accession>
<feature type="binding site" evidence="13">
    <location>
        <position position="80"/>
    </location>
    <ligand>
        <name>Ca(2+)</name>
        <dbReference type="ChEBI" id="CHEBI:29108"/>
        <label>1</label>
    </ligand>
</feature>
<feature type="binding site" evidence="12">
    <location>
        <position position="218"/>
    </location>
    <ligand>
        <name>substrate</name>
    </ligand>
</feature>
<dbReference type="PRINTS" id="PR00458">
    <property type="entry name" value="PEROXIDASE"/>
</dbReference>